<keyword evidence="2" id="KW-0808">Transferase</keyword>
<dbReference type="InterPro" id="IPR036890">
    <property type="entry name" value="HATPase_C_sf"/>
</dbReference>
<evidence type="ECO:0000313" key="2">
    <source>
        <dbReference type="EMBL" id="AKB37148.1"/>
    </source>
</evidence>
<dbReference type="SUPFAM" id="SSF55874">
    <property type="entry name" value="ATPase domain of HSP90 chaperone/DNA topoisomerase II/histidine kinase"/>
    <property type="match status" value="1"/>
</dbReference>
<dbReference type="GeneID" id="24872209"/>
<dbReference type="PANTHER" id="PTHR43065">
    <property type="entry name" value="SENSOR HISTIDINE KINASE"/>
    <property type="match status" value="1"/>
</dbReference>
<organism evidence="2 3">
    <name type="scientific">Methanosarcina siciliae C2J</name>
    <dbReference type="NCBI Taxonomy" id="1434118"/>
    <lineage>
        <taxon>Archaea</taxon>
        <taxon>Methanobacteriati</taxon>
        <taxon>Methanobacteriota</taxon>
        <taxon>Stenosarchaea group</taxon>
        <taxon>Methanomicrobia</taxon>
        <taxon>Methanosarcinales</taxon>
        <taxon>Methanosarcinaceae</taxon>
        <taxon>Methanosarcina</taxon>
    </lineage>
</organism>
<dbReference type="GO" id="GO:0016301">
    <property type="term" value="F:kinase activity"/>
    <property type="evidence" value="ECO:0007669"/>
    <property type="project" value="UniProtKB-KW"/>
</dbReference>
<dbReference type="Proteomes" id="UP000033123">
    <property type="component" value="Chromosome"/>
</dbReference>
<evidence type="ECO:0000313" key="3">
    <source>
        <dbReference type="Proteomes" id="UP000033123"/>
    </source>
</evidence>
<dbReference type="PATRIC" id="fig|1434118.4.peg.3316"/>
<accession>A0A0E3PQ28</accession>
<dbReference type="Gene3D" id="3.30.565.10">
    <property type="entry name" value="Histidine kinase-like ATPase, C-terminal domain"/>
    <property type="match status" value="1"/>
</dbReference>
<sequence length="76" mass="8362">MGLCAENITQARRETGFILTISDNGTGISDNVDMENSDSLGLQLVNILVEQLEGEMEVKREKGTEFTIKISTAEKE</sequence>
<proteinExistence type="predicted"/>
<gene>
    <name evidence="2" type="ORF">MSSAC_2558</name>
</gene>
<name>A0A0E3PQ28_9EURY</name>
<dbReference type="EMBL" id="CP009508">
    <property type="protein sequence ID" value="AKB37148.1"/>
    <property type="molecule type" value="Genomic_DNA"/>
</dbReference>
<feature type="domain" description="Histidine kinase/HSP90-like ATPase" evidence="1">
    <location>
        <begin position="13"/>
        <end position="71"/>
    </location>
</feature>
<protein>
    <submittedName>
        <fullName evidence="2">Sensory transduction histidine kinase</fullName>
    </submittedName>
</protein>
<dbReference type="PANTHER" id="PTHR43065:SF23">
    <property type="entry name" value="SENSOR HISTIDINE KINASE PDTAS"/>
    <property type="match status" value="1"/>
</dbReference>
<dbReference type="KEGG" id="msj:MSSAC_2558"/>
<dbReference type="RefSeq" id="WP_048183326.1">
    <property type="nucleotide sequence ID" value="NZ_CP009508.1"/>
</dbReference>
<evidence type="ECO:0000259" key="1">
    <source>
        <dbReference type="Pfam" id="PF02518"/>
    </source>
</evidence>
<dbReference type="HOGENOM" id="CLU_2645974_0_0_2"/>
<reference evidence="2 3" key="1">
    <citation type="submission" date="2014-07" db="EMBL/GenBank/DDBJ databases">
        <title>Methanogenic archaea and the global carbon cycle.</title>
        <authorList>
            <person name="Henriksen J.R."/>
            <person name="Luke J."/>
            <person name="Reinhart S."/>
            <person name="Benedict M.N."/>
            <person name="Youngblut N.D."/>
            <person name="Metcalf M.E."/>
            <person name="Whitaker R.J."/>
            <person name="Metcalf W.W."/>
        </authorList>
    </citation>
    <scope>NUCLEOTIDE SEQUENCE [LARGE SCALE GENOMIC DNA]</scope>
    <source>
        <strain evidence="2 3">C2J</strain>
    </source>
</reference>
<dbReference type="STRING" id="1434118.MSSAC_2558"/>
<dbReference type="Pfam" id="PF02518">
    <property type="entry name" value="HATPase_c"/>
    <property type="match status" value="1"/>
</dbReference>
<dbReference type="InterPro" id="IPR003594">
    <property type="entry name" value="HATPase_dom"/>
</dbReference>
<keyword evidence="2" id="KW-0418">Kinase</keyword>
<dbReference type="AlphaFoldDB" id="A0A0E3PQ28"/>